<feature type="domain" description="Molybdopterin-guanine dinucleotide biosynthesis protein B (MobB)" evidence="1">
    <location>
        <begin position="8"/>
        <end position="113"/>
    </location>
</feature>
<dbReference type="PANTHER" id="PTHR40072">
    <property type="entry name" value="MOLYBDOPTERIN-GUANINE DINUCLEOTIDE BIOSYNTHESIS ADAPTER PROTEIN-RELATED"/>
    <property type="match status" value="1"/>
</dbReference>
<dbReference type="GO" id="GO:0006777">
    <property type="term" value="P:Mo-molybdopterin cofactor biosynthetic process"/>
    <property type="evidence" value="ECO:0007669"/>
    <property type="project" value="InterPro"/>
</dbReference>
<dbReference type="Pfam" id="PF03205">
    <property type="entry name" value="MobB"/>
    <property type="match status" value="1"/>
</dbReference>
<dbReference type="InterPro" id="IPR052539">
    <property type="entry name" value="MGD_biosynthesis_adapter"/>
</dbReference>
<dbReference type="GO" id="GO:0005525">
    <property type="term" value="F:GTP binding"/>
    <property type="evidence" value="ECO:0007669"/>
    <property type="project" value="InterPro"/>
</dbReference>
<protein>
    <submittedName>
        <fullName evidence="2">Molybdopterin-guanine dinucleotide biosynthesis protein B</fullName>
    </submittedName>
</protein>
<dbReference type="InterPro" id="IPR004435">
    <property type="entry name" value="MobB_dom"/>
</dbReference>
<reference evidence="2" key="1">
    <citation type="journal article" date="2020" name="mSystems">
        <title>Genome- and Community-Level Interaction Insights into Carbon Utilization and Element Cycling Functions of Hydrothermarchaeota in Hydrothermal Sediment.</title>
        <authorList>
            <person name="Zhou Z."/>
            <person name="Liu Y."/>
            <person name="Xu W."/>
            <person name="Pan J."/>
            <person name="Luo Z.H."/>
            <person name="Li M."/>
        </authorList>
    </citation>
    <scope>NUCLEOTIDE SEQUENCE [LARGE SCALE GENOMIC DNA]</scope>
    <source>
        <strain evidence="2">SpSt-114</strain>
    </source>
</reference>
<accession>A0A7C5SXR1</accession>
<evidence type="ECO:0000259" key="1">
    <source>
        <dbReference type="Pfam" id="PF03205"/>
    </source>
</evidence>
<evidence type="ECO:0000313" key="2">
    <source>
        <dbReference type="EMBL" id="HHO73440.1"/>
    </source>
</evidence>
<sequence>MGKKLKLIFFVGYHNSGKTTLIEQVAKRLTEMGYKVAYLKHDPKGHALTDKEGSDTHRLFQILPKVCIVSPGKITLYERTEEELEDLVQRYFFDFDFVLLEGWKSKKGYKRISLSPELEGFPAYKKSLQEVLNYLFSEEEP</sequence>
<name>A0A7C5SXR1_9AQUI</name>
<dbReference type="Gene3D" id="3.40.50.300">
    <property type="entry name" value="P-loop containing nucleotide triphosphate hydrolases"/>
    <property type="match status" value="1"/>
</dbReference>
<dbReference type="PANTHER" id="PTHR40072:SF1">
    <property type="entry name" value="MOLYBDOPTERIN-GUANINE DINUCLEOTIDE BIOSYNTHESIS ADAPTER PROTEIN"/>
    <property type="match status" value="1"/>
</dbReference>
<proteinExistence type="predicted"/>
<dbReference type="EMBL" id="DSAC01000026">
    <property type="protein sequence ID" value="HHO73440.1"/>
    <property type="molecule type" value="Genomic_DNA"/>
</dbReference>
<dbReference type="NCBIfam" id="TIGR00176">
    <property type="entry name" value="mobB"/>
    <property type="match status" value="1"/>
</dbReference>
<comment type="caution">
    <text evidence="2">The sequence shown here is derived from an EMBL/GenBank/DDBJ whole genome shotgun (WGS) entry which is preliminary data.</text>
</comment>
<organism evidence="2">
    <name type="scientific">Thermocrinis ruber</name>
    <dbReference type="NCBI Taxonomy" id="75906"/>
    <lineage>
        <taxon>Bacteria</taxon>
        <taxon>Pseudomonadati</taxon>
        <taxon>Aquificota</taxon>
        <taxon>Aquificia</taxon>
        <taxon>Aquificales</taxon>
        <taxon>Aquificaceae</taxon>
        <taxon>Thermocrinis</taxon>
    </lineage>
</organism>
<dbReference type="InterPro" id="IPR027417">
    <property type="entry name" value="P-loop_NTPase"/>
</dbReference>
<gene>
    <name evidence="2" type="primary">mobB</name>
    <name evidence="2" type="ORF">ENN04_02245</name>
</gene>
<dbReference type="SUPFAM" id="SSF52540">
    <property type="entry name" value="P-loop containing nucleoside triphosphate hydrolases"/>
    <property type="match status" value="1"/>
</dbReference>
<dbReference type="AlphaFoldDB" id="A0A7C5SXR1"/>